<evidence type="ECO:0000256" key="1">
    <source>
        <dbReference type="SAM" id="MobiDB-lite"/>
    </source>
</evidence>
<organism evidence="2 3">
    <name type="scientific">Zophobas morio</name>
    <dbReference type="NCBI Taxonomy" id="2755281"/>
    <lineage>
        <taxon>Eukaryota</taxon>
        <taxon>Metazoa</taxon>
        <taxon>Ecdysozoa</taxon>
        <taxon>Arthropoda</taxon>
        <taxon>Hexapoda</taxon>
        <taxon>Insecta</taxon>
        <taxon>Pterygota</taxon>
        <taxon>Neoptera</taxon>
        <taxon>Endopterygota</taxon>
        <taxon>Coleoptera</taxon>
        <taxon>Polyphaga</taxon>
        <taxon>Cucujiformia</taxon>
        <taxon>Tenebrionidae</taxon>
        <taxon>Zophobas</taxon>
    </lineage>
</organism>
<evidence type="ECO:0000313" key="3">
    <source>
        <dbReference type="Proteomes" id="UP001168821"/>
    </source>
</evidence>
<proteinExistence type="predicted"/>
<sequence length="76" mass="8881">MPYLECGLRSLQVVFPSRRRQRLLQINIWRQAAARLYGQAANFCLPVILSEEAPTAHTRQENPRDRRRTSTVVTWS</sequence>
<name>A0AA38M5E0_9CUCU</name>
<comment type="caution">
    <text evidence="2">The sequence shown here is derived from an EMBL/GenBank/DDBJ whole genome shotgun (WGS) entry which is preliminary data.</text>
</comment>
<feature type="region of interest" description="Disordered" evidence="1">
    <location>
        <begin position="54"/>
        <end position="76"/>
    </location>
</feature>
<dbReference type="AlphaFoldDB" id="A0AA38M5E0"/>
<dbReference type="EMBL" id="JALNTZ010000007">
    <property type="protein sequence ID" value="KAJ3644705.1"/>
    <property type="molecule type" value="Genomic_DNA"/>
</dbReference>
<dbReference type="Proteomes" id="UP001168821">
    <property type="component" value="Unassembled WGS sequence"/>
</dbReference>
<keyword evidence="3" id="KW-1185">Reference proteome</keyword>
<gene>
    <name evidence="2" type="ORF">Zmor_022415</name>
</gene>
<accession>A0AA38M5E0</accession>
<reference evidence="2" key="1">
    <citation type="journal article" date="2023" name="G3 (Bethesda)">
        <title>Whole genome assemblies of Zophobas morio and Tenebrio molitor.</title>
        <authorList>
            <person name="Kaur S."/>
            <person name="Stinson S.A."/>
            <person name="diCenzo G.C."/>
        </authorList>
    </citation>
    <scope>NUCLEOTIDE SEQUENCE</scope>
    <source>
        <strain evidence="2">QUZm001</strain>
    </source>
</reference>
<protein>
    <submittedName>
        <fullName evidence="2">Uncharacterized protein</fullName>
    </submittedName>
</protein>
<evidence type="ECO:0000313" key="2">
    <source>
        <dbReference type="EMBL" id="KAJ3644705.1"/>
    </source>
</evidence>